<protein>
    <recommendedName>
        <fullName evidence="4">ATP-binding protein</fullName>
    </recommendedName>
</protein>
<dbReference type="EMBL" id="JBHSOC010000036">
    <property type="protein sequence ID" value="MFC5643770.1"/>
    <property type="molecule type" value="Genomic_DNA"/>
</dbReference>
<accession>A0ABW0VD11</accession>
<feature type="chain" id="PRO_5046989819" description="ATP-binding protein" evidence="1">
    <location>
        <begin position="32"/>
        <end position="241"/>
    </location>
</feature>
<proteinExistence type="predicted"/>
<dbReference type="RefSeq" id="WP_346145835.1">
    <property type="nucleotide sequence ID" value="NZ_BAAAUA010000024.1"/>
</dbReference>
<organism evidence="2 3">
    <name type="scientific">Kitasatospora cinereorecta</name>
    <dbReference type="NCBI Taxonomy" id="285560"/>
    <lineage>
        <taxon>Bacteria</taxon>
        <taxon>Bacillati</taxon>
        <taxon>Actinomycetota</taxon>
        <taxon>Actinomycetes</taxon>
        <taxon>Kitasatosporales</taxon>
        <taxon>Streptomycetaceae</taxon>
        <taxon>Kitasatospora</taxon>
    </lineage>
</organism>
<keyword evidence="3" id="KW-1185">Reference proteome</keyword>
<dbReference type="Proteomes" id="UP001596066">
    <property type="component" value="Unassembled WGS sequence"/>
</dbReference>
<feature type="signal peptide" evidence="1">
    <location>
        <begin position="1"/>
        <end position="31"/>
    </location>
</feature>
<sequence length="241" mass="22583">MSLPLSRRIAQAALVVAAGAAPFAAVGSASATEVVPQTDLGSGVTKLADMPNSGSSVQGATHEIGQVVGTTGSATLAAGGPAAADAAGNTLAHSLPSTDQALGKLGPLGKAAQVTDAVGVVSDRLAPAVEEKVGPAVTDKVVPATHKATANPLGTVAKGLPTSSLTQSLPATSALGPVTGIADSLPVGQTVAGLAEHESANRLGSMPGLGGNGGPLGGLTGALGPVGGLLGGLGGGGLPIG</sequence>
<reference evidence="3" key="1">
    <citation type="journal article" date="2019" name="Int. J. Syst. Evol. Microbiol.">
        <title>The Global Catalogue of Microorganisms (GCM) 10K type strain sequencing project: providing services to taxonomists for standard genome sequencing and annotation.</title>
        <authorList>
            <consortium name="The Broad Institute Genomics Platform"/>
            <consortium name="The Broad Institute Genome Sequencing Center for Infectious Disease"/>
            <person name="Wu L."/>
            <person name="Ma J."/>
        </authorList>
    </citation>
    <scope>NUCLEOTIDE SEQUENCE [LARGE SCALE GENOMIC DNA]</scope>
    <source>
        <strain evidence="3">CGMCC 4.1622</strain>
    </source>
</reference>
<evidence type="ECO:0000256" key="1">
    <source>
        <dbReference type="SAM" id="SignalP"/>
    </source>
</evidence>
<evidence type="ECO:0000313" key="3">
    <source>
        <dbReference type="Proteomes" id="UP001596066"/>
    </source>
</evidence>
<comment type="caution">
    <text evidence="2">The sequence shown here is derived from an EMBL/GenBank/DDBJ whole genome shotgun (WGS) entry which is preliminary data.</text>
</comment>
<evidence type="ECO:0000313" key="2">
    <source>
        <dbReference type="EMBL" id="MFC5643770.1"/>
    </source>
</evidence>
<name>A0ABW0VD11_9ACTN</name>
<keyword evidence="1" id="KW-0732">Signal</keyword>
<evidence type="ECO:0008006" key="4">
    <source>
        <dbReference type="Google" id="ProtNLM"/>
    </source>
</evidence>
<gene>
    <name evidence="2" type="ORF">ACFPZF_20705</name>
</gene>